<dbReference type="EMBL" id="CYRY02028413">
    <property type="protein sequence ID" value="VCW99362.1"/>
    <property type="molecule type" value="Genomic_DNA"/>
</dbReference>
<keyword evidence="2" id="KW-1185">Reference proteome</keyword>
<comment type="caution">
    <text evidence="1">The sequence shown here is derived from an EMBL/GenBank/DDBJ whole genome shotgun (WGS) entry which is preliminary data.</text>
</comment>
<protein>
    <submittedName>
        <fullName evidence="1">Uncharacterized protein</fullName>
    </submittedName>
</protein>
<dbReference type="Proteomes" id="UP000269945">
    <property type="component" value="Unassembled WGS sequence"/>
</dbReference>
<accession>A0A9X9LY47</accession>
<reference evidence="1 2" key="1">
    <citation type="submission" date="2018-10" db="EMBL/GenBank/DDBJ databases">
        <authorList>
            <person name="Ekblom R."/>
            <person name="Jareborg N."/>
        </authorList>
    </citation>
    <scope>NUCLEOTIDE SEQUENCE [LARGE SCALE GENOMIC DNA]</scope>
    <source>
        <tissue evidence="1">Muscle</tissue>
    </source>
</reference>
<evidence type="ECO:0000313" key="1">
    <source>
        <dbReference type="EMBL" id="VCW99362.1"/>
    </source>
</evidence>
<dbReference type="AlphaFoldDB" id="A0A9X9LY47"/>
<sequence length="110" mass="12431">MFYIQCVSQRTCLWICPFLEQICFKITHTSSNNQDSTVSLRCACNYVFDKDSVTWSDSDSDGPIVFAGLEFPQGDINGDTMLTLTFQFIQDPGKLERALPCISILSQVFQ</sequence>
<gene>
    <name evidence="1" type="ORF">BN2614_LOCUS1</name>
</gene>
<proteinExistence type="predicted"/>
<organism evidence="1 2">
    <name type="scientific">Gulo gulo</name>
    <name type="common">Wolverine</name>
    <name type="synonym">Gluton</name>
    <dbReference type="NCBI Taxonomy" id="48420"/>
    <lineage>
        <taxon>Eukaryota</taxon>
        <taxon>Metazoa</taxon>
        <taxon>Chordata</taxon>
        <taxon>Craniata</taxon>
        <taxon>Vertebrata</taxon>
        <taxon>Euteleostomi</taxon>
        <taxon>Mammalia</taxon>
        <taxon>Eutheria</taxon>
        <taxon>Laurasiatheria</taxon>
        <taxon>Carnivora</taxon>
        <taxon>Caniformia</taxon>
        <taxon>Musteloidea</taxon>
        <taxon>Mustelidae</taxon>
        <taxon>Guloninae</taxon>
        <taxon>Gulo</taxon>
    </lineage>
</organism>
<name>A0A9X9LY47_GULGU</name>
<evidence type="ECO:0000313" key="2">
    <source>
        <dbReference type="Proteomes" id="UP000269945"/>
    </source>
</evidence>